<proteinExistence type="predicted"/>
<evidence type="ECO:0000313" key="2">
    <source>
        <dbReference type="Proteomes" id="UP000257109"/>
    </source>
</evidence>
<feature type="non-terminal residue" evidence="1">
    <location>
        <position position="1"/>
    </location>
</feature>
<organism evidence="1 2">
    <name type="scientific">Mucuna pruriens</name>
    <name type="common">Velvet bean</name>
    <name type="synonym">Dolichos pruriens</name>
    <dbReference type="NCBI Taxonomy" id="157652"/>
    <lineage>
        <taxon>Eukaryota</taxon>
        <taxon>Viridiplantae</taxon>
        <taxon>Streptophyta</taxon>
        <taxon>Embryophyta</taxon>
        <taxon>Tracheophyta</taxon>
        <taxon>Spermatophyta</taxon>
        <taxon>Magnoliopsida</taxon>
        <taxon>eudicotyledons</taxon>
        <taxon>Gunneridae</taxon>
        <taxon>Pentapetalae</taxon>
        <taxon>rosids</taxon>
        <taxon>fabids</taxon>
        <taxon>Fabales</taxon>
        <taxon>Fabaceae</taxon>
        <taxon>Papilionoideae</taxon>
        <taxon>50 kb inversion clade</taxon>
        <taxon>NPAAA clade</taxon>
        <taxon>indigoferoid/millettioid clade</taxon>
        <taxon>Phaseoleae</taxon>
        <taxon>Mucuna</taxon>
    </lineage>
</organism>
<accession>A0A371IG98</accession>
<gene>
    <name evidence="1" type="ORF">CR513_00879</name>
</gene>
<name>A0A371IG98_MUCPR</name>
<evidence type="ECO:0008006" key="3">
    <source>
        <dbReference type="Google" id="ProtNLM"/>
    </source>
</evidence>
<reference evidence="1" key="1">
    <citation type="submission" date="2018-05" db="EMBL/GenBank/DDBJ databases">
        <title>Draft genome of Mucuna pruriens seed.</title>
        <authorList>
            <person name="Nnadi N.E."/>
            <person name="Vos R."/>
            <person name="Hasami M.H."/>
            <person name="Devisetty U.K."/>
            <person name="Aguiy J.C."/>
        </authorList>
    </citation>
    <scope>NUCLEOTIDE SEQUENCE [LARGE SCALE GENOMIC DNA]</scope>
    <source>
        <strain evidence="1">JCA_2017</strain>
    </source>
</reference>
<dbReference type="Proteomes" id="UP000257109">
    <property type="component" value="Unassembled WGS sequence"/>
</dbReference>
<comment type="caution">
    <text evidence="1">The sequence shown here is derived from an EMBL/GenBank/DDBJ whole genome shotgun (WGS) entry which is preliminary data.</text>
</comment>
<sequence>MLKDEYEVSFKENYCFIMDEHEINMTKIEMIRNNFHLKFDLVEGHGPINESNVWYGRFGHTNLKSLKLIQNTGGVDLINYNDNDIYYEIDVQFVEIVTKALPKSSLEFFNLKFGTFIANLKEECSQ</sequence>
<evidence type="ECO:0000313" key="1">
    <source>
        <dbReference type="EMBL" id="RDY14106.1"/>
    </source>
</evidence>
<dbReference type="STRING" id="157652.A0A371IG98"/>
<dbReference type="EMBL" id="QJKJ01000131">
    <property type="protein sequence ID" value="RDY14106.1"/>
    <property type="molecule type" value="Genomic_DNA"/>
</dbReference>
<dbReference type="OrthoDB" id="413361at2759"/>
<protein>
    <recommendedName>
        <fullName evidence="3">GAG-pre-integrase domain-containing protein</fullName>
    </recommendedName>
</protein>
<dbReference type="AlphaFoldDB" id="A0A371IG98"/>
<keyword evidence="2" id="KW-1185">Reference proteome</keyword>